<dbReference type="GO" id="GO:0008718">
    <property type="term" value="F:D-amino-acid dehydrogenase activity"/>
    <property type="evidence" value="ECO:0007669"/>
    <property type="project" value="UniProtKB-UniRule"/>
</dbReference>
<dbReference type="Proteomes" id="UP000683428">
    <property type="component" value="Chromosome"/>
</dbReference>
<organism evidence="6 7">
    <name type="scientific">Azospira inquinata</name>
    <dbReference type="NCBI Taxonomy" id="2785627"/>
    <lineage>
        <taxon>Bacteria</taxon>
        <taxon>Pseudomonadati</taxon>
        <taxon>Pseudomonadota</taxon>
        <taxon>Betaproteobacteria</taxon>
        <taxon>Rhodocyclales</taxon>
        <taxon>Rhodocyclaceae</taxon>
        <taxon>Azospira</taxon>
    </lineage>
</organism>
<dbReference type="EC" id="1.4.99.-" evidence="4"/>
<dbReference type="PANTHER" id="PTHR13847:SF280">
    <property type="entry name" value="D-AMINO ACID DEHYDROGENASE"/>
    <property type="match status" value="1"/>
</dbReference>
<dbReference type="KEGG" id="aiq:Azoinq_07895"/>
<keyword evidence="7" id="KW-1185">Reference proteome</keyword>
<feature type="domain" description="FAD dependent oxidoreductase" evidence="5">
    <location>
        <begin position="2"/>
        <end position="398"/>
    </location>
</feature>
<evidence type="ECO:0000256" key="1">
    <source>
        <dbReference type="ARBA" id="ARBA00001974"/>
    </source>
</evidence>
<keyword evidence="4" id="KW-0560">Oxidoreductase</keyword>
<dbReference type="InterPro" id="IPR023080">
    <property type="entry name" value="DadA"/>
</dbReference>
<dbReference type="Pfam" id="PF01266">
    <property type="entry name" value="DAO"/>
    <property type="match status" value="1"/>
</dbReference>
<evidence type="ECO:0000313" key="7">
    <source>
        <dbReference type="Proteomes" id="UP000683428"/>
    </source>
</evidence>
<evidence type="ECO:0000313" key="6">
    <source>
        <dbReference type="EMBL" id="QWT47801.1"/>
    </source>
</evidence>
<dbReference type="HAMAP" id="MF_01202">
    <property type="entry name" value="DadA"/>
    <property type="match status" value="1"/>
</dbReference>
<proteinExistence type="inferred from homology"/>
<keyword evidence="2 4" id="KW-0285">Flavoprotein</keyword>
<comment type="catalytic activity">
    <reaction evidence="4">
        <text>a D-alpha-amino acid + A + H2O = a 2-oxocarboxylate + AH2 + NH4(+)</text>
        <dbReference type="Rhea" id="RHEA:18125"/>
        <dbReference type="ChEBI" id="CHEBI:13193"/>
        <dbReference type="ChEBI" id="CHEBI:15377"/>
        <dbReference type="ChEBI" id="CHEBI:17499"/>
        <dbReference type="ChEBI" id="CHEBI:28938"/>
        <dbReference type="ChEBI" id="CHEBI:35179"/>
        <dbReference type="ChEBI" id="CHEBI:59871"/>
    </reaction>
</comment>
<dbReference type="AlphaFoldDB" id="A0A975SKJ6"/>
<dbReference type="RefSeq" id="WP_216130263.1">
    <property type="nucleotide sequence ID" value="NZ_CP064782.1"/>
</dbReference>
<gene>
    <name evidence="4" type="primary">dadA</name>
    <name evidence="6" type="ORF">Azoinq_07895</name>
</gene>
<sequence>MKIVVLGAGVVGTTSAWYLSRAGHEVTVVERQPAAAMETSFANGGQISVCHAEPWANPRAPFRALEMMGHEDAPLLFRPRLDPALLSWSLRFLRECTPGRTRENMRRVVNLALYSRSCLQALRQEVTVDYDCLTKGILHIYTDAEEYAAALKAGEAMRQFGLDRRPVSAAECVAIEPALAHAKPRLVGGDFTPSDESGDAHRFTQGLAQVAQDAGVRFLWGHPIERLATAGGQVAGVVAGGQLLTADAYVVCLGSYSPALVRPLGITLPVYPGKGYSATIPLSPDSEAPQVSLTDDERKIVMSRLGDRLRVAGTAEFNGFNLDLNPVRCQALFDRAREWFPDLKPAADPEYWCGLRPVTPSGMPYIGRTRYPNLWLNTGHGTLGWTLSCGSASSLAELVSGRRPEADFPFLEG</sequence>
<comment type="similarity">
    <text evidence="4">Belongs to the DadA oxidoreductase family.</text>
</comment>
<accession>A0A975SKJ6</accession>
<name>A0A975SKJ6_9RHOO</name>
<dbReference type="GO" id="GO:0055130">
    <property type="term" value="P:D-alanine catabolic process"/>
    <property type="evidence" value="ECO:0007669"/>
    <property type="project" value="TreeGrafter"/>
</dbReference>
<comment type="function">
    <text evidence="4">Oxidative deamination of D-amino acids.</text>
</comment>
<evidence type="ECO:0000259" key="5">
    <source>
        <dbReference type="Pfam" id="PF01266"/>
    </source>
</evidence>
<dbReference type="GO" id="GO:0005886">
    <property type="term" value="C:plasma membrane"/>
    <property type="evidence" value="ECO:0007669"/>
    <property type="project" value="TreeGrafter"/>
</dbReference>
<feature type="binding site" evidence="4">
    <location>
        <begin position="3"/>
        <end position="17"/>
    </location>
    <ligand>
        <name>FAD</name>
        <dbReference type="ChEBI" id="CHEBI:57692"/>
    </ligand>
</feature>
<comment type="cofactor">
    <cofactor evidence="1 4">
        <name>FAD</name>
        <dbReference type="ChEBI" id="CHEBI:57692"/>
    </cofactor>
</comment>
<dbReference type="GO" id="GO:0005737">
    <property type="term" value="C:cytoplasm"/>
    <property type="evidence" value="ECO:0007669"/>
    <property type="project" value="TreeGrafter"/>
</dbReference>
<evidence type="ECO:0000256" key="2">
    <source>
        <dbReference type="ARBA" id="ARBA00022630"/>
    </source>
</evidence>
<evidence type="ECO:0000256" key="3">
    <source>
        <dbReference type="ARBA" id="ARBA00022827"/>
    </source>
</evidence>
<protein>
    <recommendedName>
        <fullName evidence="4">D-amino acid dehydrogenase</fullName>
        <ecNumber evidence="4">1.4.99.-</ecNumber>
    </recommendedName>
</protein>
<dbReference type="PANTHER" id="PTHR13847">
    <property type="entry name" value="SARCOSINE DEHYDROGENASE-RELATED"/>
    <property type="match status" value="1"/>
</dbReference>
<dbReference type="InterPro" id="IPR006076">
    <property type="entry name" value="FAD-dep_OxRdtase"/>
</dbReference>
<dbReference type="NCBIfam" id="NF001933">
    <property type="entry name" value="PRK00711.1"/>
    <property type="match status" value="1"/>
</dbReference>
<keyword evidence="3 4" id="KW-0274">FAD</keyword>
<evidence type="ECO:0000256" key="4">
    <source>
        <dbReference type="HAMAP-Rule" id="MF_01202"/>
    </source>
</evidence>
<reference evidence="6" key="1">
    <citation type="submission" date="2020-11" db="EMBL/GenBank/DDBJ databases">
        <title>Azospira inquinata sp. nov.</title>
        <authorList>
            <person name="Moe W.M."/>
            <person name="Mikes M.C."/>
        </authorList>
    </citation>
    <scope>NUCLEOTIDE SEQUENCE</scope>
    <source>
        <strain evidence="6">Azo-3</strain>
    </source>
</reference>
<dbReference type="EMBL" id="CP064782">
    <property type="protein sequence ID" value="QWT47801.1"/>
    <property type="molecule type" value="Genomic_DNA"/>
</dbReference>